<dbReference type="PROSITE" id="PS00639">
    <property type="entry name" value="THIOL_PROTEASE_HIS"/>
    <property type="match status" value="1"/>
</dbReference>
<feature type="domain" description="Peptidase C1A papain C-terminal" evidence="4">
    <location>
        <begin position="128"/>
        <end position="425"/>
    </location>
</feature>
<dbReference type="InterPro" id="IPR039417">
    <property type="entry name" value="Peptidase_C1A_papain-like"/>
</dbReference>
<dbReference type="SMART" id="SM00848">
    <property type="entry name" value="Inhibitor_I29"/>
    <property type="match status" value="1"/>
</dbReference>
<evidence type="ECO:0000259" key="5">
    <source>
        <dbReference type="SMART" id="SM00848"/>
    </source>
</evidence>
<dbReference type="GO" id="GO:0006508">
    <property type="term" value="P:proteolysis"/>
    <property type="evidence" value="ECO:0007669"/>
    <property type="project" value="InterPro"/>
</dbReference>
<feature type="signal peptide" evidence="3">
    <location>
        <begin position="1"/>
        <end position="19"/>
    </location>
</feature>
<organism evidence="6 7">
    <name type="scientific">Physeter macrocephalus</name>
    <name type="common">Sperm whale</name>
    <name type="synonym">Physeter catodon</name>
    <dbReference type="NCBI Taxonomy" id="9755"/>
    <lineage>
        <taxon>Eukaryota</taxon>
        <taxon>Metazoa</taxon>
        <taxon>Chordata</taxon>
        <taxon>Craniata</taxon>
        <taxon>Vertebrata</taxon>
        <taxon>Euteleostomi</taxon>
        <taxon>Mammalia</taxon>
        <taxon>Eutheria</taxon>
        <taxon>Laurasiatheria</taxon>
        <taxon>Artiodactyla</taxon>
        <taxon>Whippomorpha</taxon>
        <taxon>Cetacea</taxon>
        <taxon>Odontoceti</taxon>
        <taxon>Physeteridae</taxon>
        <taxon>Physeter</taxon>
    </lineage>
</organism>
<dbReference type="Proteomes" id="UP000248484">
    <property type="component" value="Unplaced"/>
</dbReference>
<accession>A0A455BB17</accession>
<dbReference type="PANTHER" id="PTHR12411">
    <property type="entry name" value="CYSTEINE PROTEASE FAMILY C1-RELATED"/>
    <property type="match status" value="1"/>
</dbReference>
<dbReference type="InterPro" id="IPR013201">
    <property type="entry name" value="Prot_inhib_I29"/>
</dbReference>
<dbReference type="SUPFAM" id="SSF54001">
    <property type="entry name" value="Cysteine proteinases"/>
    <property type="match status" value="2"/>
</dbReference>
<dbReference type="InterPro" id="IPR000668">
    <property type="entry name" value="Peptidase_C1A_C"/>
</dbReference>
<dbReference type="AlphaFoldDB" id="A0A455BB17"/>
<dbReference type="GO" id="GO:0008234">
    <property type="term" value="F:cysteine-type peptidase activity"/>
    <property type="evidence" value="ECO:0007669"/>
    <property type="project" value="InterPro"/>
</dbReference>
<evidence type="ECO:0000256" key="1">
    <source>
        <dbReference type="ARBA" id="ARBA00008455"/>
    </source>
</evidence>
<keyword evidence="6" id="KW-1185">Reference proteome</keyword>
<feature type="domain" description="Cathepsin propeptide inhibitor" evidence="5">
    <location>
        <begin position="42"/>
        <end position="99"/>
    </location>
</feature>
<keyword evidence="2" id="KW-1015">Disulfide bond</keyword>
<comment type="similarity">
    <text evidence="1">Belongs to the peptidase C1 family.</text>
</comment>
<dbReference type="SMART" id="SM00645">
    <property type="entry name" value="Pept_C1"/>
    <property type="match status" value="1"/>
</dbReference>
<feature type="chain" id="PRO_5019796205" evidence="3">
    <location>
        <begin position="20"/>
        <end position="439"/>
    </location>
</feature>
<dbReference type="PROSITE" id="PS00640">
    <property type="entry name" value="THIOL_PROTEASE_ASN"/>
    <property type="match status" value="1"/>
</dbReference>
<protein>
    <submittedName>
        <fullName evidence="7">Cathepsin W isoform X3</fullName>
    </submittedName>
</protein>
<gene>
    <name evidence="7" type="primary">CTSW</name>
</gene>
<evidence type="ECO:0000313" key="6">
    <source>
        <dbReference type="Proteomes" id="UP000248484"/>
    </source>
</evidence>
<evidence type="ECO:0000313" key="7">
    <source>
        <dbReference type="RefSeq" id="XP_028341181.1"/>
    </source>
</evidence>
<dbReference type="InterPro" id="IPR013128">
    <property type="entry name" value="Peptidase_C1A"/>
</dbReference>
<dbReference type="GeneID" id="102979042"/>
<dbReference type="RefSeq" id="XP_028341181.1">
    <property type="nucleotide sequence ID" value="XM_028485380.2"/>
</dbReference>
<dbReference type="InterPro" id="IPR038765">
    <property type="entry name" value="Papain-like_cys_pep_sf"/>
</dbReference>
<evidence type="ECO:0000256" key="2">
    <source>
        <dbReference type="ARBA" id="ARBA00023157"/>
    </source>
</evidence>
<dbReference type="CDD" id="cd02248">
    <property type="entry name" value="Peptidase_C1A"/>
    <property type="match status" value="1"/>
</dbReference>
<evidence type="ECO:0000259" key="4">
    <source>
        <dbReference type="SMART" id="SM00645"/>
    </source>
</evidence>
<name>A0A455BB17_PHYMC</name>
<dbReference type="Pfam" id="PF08246">
    <property type="entry name" value="Inhibitor_I29"/>
    <property type="match status" value="1"/>
</dbReference>
<dbReference type="CTD" id="1521"/>
<proteinExistence type="inferred from homology"/>
<reference evidence="7" key="1">
    <citation type="submission" date="2025-08" db="UniProtKB">
        <authorList>
            <consortium name="RefSeq"/>
        </authorList>
    </citation>
    <scope>IDENTIFICATION</scope>
    <source>
        <tissue evidence="7">Muscle</tissue>
    </source>
</reference>
<dbReference type="Gene3D" id="3.90.70.10">
    <property type="entry name" value="Cysteine proteinases"/>
    <property type="match status" value="1"/>
</dbReference>
<dbReference type="InterPro" id="IPR025660">
    <property type="entry name" value="Pept_his_AS"/>
</dbReference>
<sequence>MSLTVHLSHLLALLVAGLAQGIEGSLRGQDPGPQPLELKEVFTLFQIRYNRSYSHPAEHARRLDIFARNLAKAQQLQEEDLGTAEFGVTPFSDLTEEEFGQLYGHQRVAGEAPSVSQKVGSEEWGQSVPPTCDWRKEAGIISSIRNQVSAPLRPGPIQPWGREGEERGKACIPFPHPHPSTTSKTATVAGPWQQRATSRPCGPSNTISLWKSPCKVWLGEGTCVTETGVPGARAPTRSLLAPELLDCDRCGNGCKGGFVWDAFLTVLNNSGLASDKDYPFKGNSKPHRCLAKKHKKVAWIQDFIMLQPCEQSIARYLATQGPITVTINMKLLQQYQKGVIKATPTTCDPQLVDHSVLLVGFGKSKSAEGRQAEAVSSWSHPHPRYSIPYWILKNSWGANWGEEGYFRLHRGSNTCGITKYPFTARLDKPVKKHQVSCPP</sequence>
<evidence type="ECO:0000256" key="3">
    <source>
        <dbReference type="SAM" id="SignalP"/>
    </source>
</evidence>
<dbReference type="InterPro" id="IPR025661">
    <property type="entry name" value="Pept_asp_AS"/>
</dbReference>
<dbReference type="Pfam" id="PF00112">
    <property type="entry name" value="Peptidase_C1"/>
    <property type="match status" value="1"/>
</dbReference>
<keyword evidence="3" id="KW-0732">Signal</keyword>